<evidence type="ECO:0000313" key="3">
    <source>
        <dbReference type="Proteomes" id="UP001046870"/>
    </source>
</evidence>
<dbReference type="EMBL" id="JAFDVH010000013">
    <property type="protein sequence ID" value="KAG7466294.1"/>
    <property type="molecule type" value="Genomic_DNA"/>
</dbReference>
<protein>
    <submittedName>
        <fullName evidence="2">Uncharacterized protein</fullName>
    </submittedName>
</protein>
<dbReference type="AlphaFoldDB" id="A0A9D3PT51"/>
<dbReference type="OrthoDB" id="8813781at2759"/>
<evidence type="ECO:0000313" key="2">
    <source>
        <dbReference type="EMBL" id="KAG7466294.1"/>
    </source>
</evidence>
<accession>A0A9D3PT51</accession>
<sequence>MYHHHMKMNESGIFTCYEGNLISKTSNNSWDVEDWSAQSPQTTSNANLDSSFGEWNAFEEDHQLCASPAFILQKHSTNMETSQHSTWAQEKIPEWPRPCQVFHDYFPVVNASEDSATTEARPLSQMLEKTSETLTSSSPVICDAATLWRCLLKEPSGLRLAEPSPCPHSLQRLLSALRIAPENVDAHQQTAPPAETDPEEASGEPASPPARPLIQTKLLAPPWCQDGPSFLYQISIQWLSQHNLHLQRHSPKKEKGLFF</sequence>
<name>A0A9D3PT51_MEGAT</name>
<gene>
    <name evidence="2" type="ORF">MATL_G00163290</name>
</gene>
<dbReference type="Proteomes" id="UP001046870">
    <property type="component" value="Chromosome 13"/>
</dbReference>
<evidence type="ECO:0000256" key="1">
    <source>
        <dbReference type="SAM" id="MobiDB-lite"/>
    </source>
</evidence>
<organism evidence="2 3">
    <name type="scientific">Megalops atlanticus</name>
    <name type="common">Tarpon</name>
    <name type="synonym">Clupea gigantea</name>
    <dbReference type="NCBI Taxonomy" id="7932"/>
    <lineage>
        <taxon>Eukaryota</taxon>
        <taxon>Metazoa</taxon>
        <taxon>Chordata</taxon>
        <taxon>Craniata</taxon>
        <taxon>Vertebrata</taxon>
        <taxon>Euteleostomi</taxon>
        <taxon>Actinopterygii</taxon>
        <taxon>Neopterygii</taxon>
        <taxon>Teleostei</taxon>
        <taxon>Elopiformes</taxon>
        <taxon>Megalopidae</taxon>
        <taxon>Megalops</taxon>
    </lineage>
</organism>
<feature type="region of interest" description="Disordered" evidence="1">
    <location>
        <begin position="185"/>
        <end position="209"/>
    </location>
</feature>
<keyword evidence="3" id="KW-1185">Reference proteome</keyword>
<comment type="caution">
    <text evidence="2">The sequence shown here is derived from an EMBL/GenBank/DDBJ whole genome shotgun (WGS) entry which is preliminary data.</text>
</comment>
<reference evidence="2" key="1">
    <citation type="submission" date="2021-01" db="EMBL/GenBank/DDBJ databases">
        <authorList>
            <person name="Zahm M."/>
            <person name="Roques C."/>
            <person name="Cabau C."/>
            <person name="Klopp C."/>
            <person name="Donnadieu C."/>
            <person name="Jouanno E."/>
            <person name="Lampietro C."/>
            <person name="Louis A."/>
            <person name="Herpin A."/>
            <person name="Echchiki A."/>
            <person name="Berthelot C."/>
            <person name="Parey E."/>
            <person name="Roest-Crollius H."/>
            <person name="Braasch I."/>
            <person name="Postlethwait J."/>
            <person name="Bobe J."/>
            <person name="Montfort J."/>
            <person name="Bouchez O."/>
            <person name="Begum T."/>
            <person name="Mejri S."/>
            <person name="Adams A."/>
            <person name="Chen W.-J."/>
            <person name="Guiguen Y."/>
        </authorList>
    </citation>
    <scope>NUCLEOTIDE SEQUENCE</scope>
    <source>
        <strain evidence="2">YG-15Mar2019-1</strain>
        <tissue evidence="2">Brain</tissue>
    </source>
</reference>
<proteinExistence type="predicted"/>